<keyword evidence="6" id="KW-0809">Transit peptide</keyword>
<dbReference type="Proteomes" id="UP001378960">
    <property type="component" value="Unassembled WGS sequence"/>
</dbReference>
<evidence type="ECO:0000256" key="6">
    <source>
        <dbReference type="ARBA" id="ARBA00022946"/>
    </source>
</evidence>
<keyword evidence="5 12" id="KW-0999">Mitochondrion inner membrane</keyword>
<organism evidence="14 15">
    <name type="scientific">Pichia kluyveri</name>
    <name type="common">Yeast</name>
    <dbReference type="NCBI Taxonomy" id="36015"/>
    <lineage>
        <taxon>Eukaryota</taxon>
        <taxon>Fungi</taxon>
        <taxon>Dikarya</taxon>
        <taxon>Ascomycota</taxon>
        <taxon>Saccharomycotina</taxon>
        <taxon>Pichiomycetes</taxon>
        <taxon>Pichiales</taxon>
        <taxon>Pichiaceae</taxon>
        <taxon>Pichia</taxon>
    </lineage>
</organism>
<evidence type="ECO:0000256" key="5">
    <source>
        <dbReference type="ARBA" id="ARBA00022792"/>
    </source>
</evidence>
<dbReference type="GO" id="GO:0003723">
    <property type="term" value="F:RNA binding"/>
    <property type="evidence" value="ECO:0007669"/>
    <property type="project" value="UniProtKB-UniRule"/>
</dbReference>
<evidence type="ECO:0000313" key="14">
    <source>
        <dbReference type="EMBL" id="GMM46231.1"/>
    </source>
</evidence>
<keyword evidence="12" id="KW-0507">mRNA processing</keyword>
<comment type="similarity">
    <text evidence="2 12">Belongs to the YME2 family.</text>
</comment>
<keyword evidence="11 12" id="KW-0694">RNA-binding</keyword>
<dbReference type="InterPro" id="IPR027417">
    <property type="entry name" value="P-loop_NTPase"/>
</dbReference>
<dbReference type="SUPFAM" id="SSF54928">
    <property type="entry name" value="RNA-binding domain, RBD"/>
    <property type="match status" value="1"/>
</dbReference>
<dbReference type="AlphaFoldDB" id="A0AAV5R3Z4"/>
<dbReference type="InterPro" id="IPR018850">
    <property type="entry name" value="Mt_escape_2_C"/>
</dbReference>
<evidence type="ECO:0000256" key="7">
    <source>
        <dbReference type="ARBA" id="ARBA00022989"/>
    </source>
</evidence>
<accession>A0AAV5R3Z4</accession>
<dbReference type="PANTHER" id="PTHR32198:SF2">
    <property type="entry name" value="MITOCHONDRIAL ESCAPE PROTEIN 2"/>
    <property type="match status" value="1"/>
</dbReference>
<keyword evidence="8 12" id="KW-0496">Mitochondrion</keyword>
<evidence type="ECO:0000256" key="11">
    <source>
        <dbReference type="PROSITE-ProRule" id="PRU00176"/>
    </source>
</evidence>
<dbReference type="PROSITE" id="PS50102">
    <property type="entry name" value="RRM"/>
    <property type="match status" value="1"/>
</dbReference>
<keyword evidence="9" id="KW-0472">Membrane</keyword>
<evidence type="ECO:0000256" key="1">
    <source>
        <dbReference type="ARBA" id="ARBA00004434"/>
    </source>
</evidence>
<dbReference type="Gene3D" id="3.30.70.330">
    <property type="match status" value="1"/>
</dbReference>
<name>A0AAV5R3Z4_PICKL</name>
<comment type="function">
    <text evidence="10 12">Plays a role in maintaining the mitochondrial genome and in controlling the mtDNA escape. Involved in the regulation of mtDNA nucleotide structure and number. May have a dispensable role in early maturation of pre-rRNA.</text>
</comment>
<evidence type="ECO:0000256" key="8">
    <source>
        <dbReference type="ARBA" id="ARBA00023128"/>
    </source>
</evidence>
<evidence type="ECO:0000313" key="15">
    <source>
        <dbReference type="Proteomes" id="UP001378960"/>
    </source>
</evidence>
<feature type="domain" description="RRM" evidence="13">
    <location>
        <begin position="183"/>
        <end position="258"/>
    </location>
</feature>
<evidence type="ECO:0000259" key="13">
    <source>
        <dbReference type="PROSITE" id="PS50102"/>
    </source>
</evidence>
<proteinExistence type="inferred from homology"/>
<gene>
    <name evidence="14" type="ORF">DAPK24_028060</name>
</gene>
<dbReference type="Pfam" id="PF00076">
    <property type="entry name" value="RRM_1"/>
    <property type="match status" value="1"/>
</dbReference>
<dbReference type="InterPro" id="IPR000504">
    <property type="entry name" value="RRM_dom"/>
</dbReference>
<evidence type="ECO:0000256" key="9">
    <source>
        <dbReference type="ARBA" id="ARBA00023136"/>
    </source>
</evidence>
<dbReference type="GO" id="GO:0005743">
    <property type="term" value="C:mitochondrial inner membrane"/>
    <property type="evidence" value="ECO:0007669"/>
    <property type="project" value="UniProtKB-SubCell"/>
</dbReference>
<dbReference type="GO" id="GO:0006397">
    <property type="term" value="P:mRNA processing"/>
    <property type="evidence" value="ECO:0007669"/>
    <property type="project" value="UniProtKB-UniRule"/>
</dbReference>
<comment type="caution">
    <text evidence="14">The sequence shown here is derived from an EMBL/GenBank/DDBJ whole genome shotgun (WGS) entry which is preliminary data.</text>
</comment>
<evidence type="ECO:0000256" key="2">
    <source>
        <dbReference type="ARBA" id="ARBA00010320"/>
    </source>
</evidence>
<keyword evidence="4" id="KW-0812">Transmembrane</keyword>
<dbReference type="InterPro" id="IPR035979">
    <property type="entry name" value="RBD_domain_sf"/>
</dbReference>
<dbReference type="EMBL" id="BTGB01000003">
    <property type="protein sequence ID" value="GMM46231.1"/>
    <property type="molecule type" value="Genomic_DNA"/>
</dbReference>
<reference evidence="14 15" key="1">
    <citation type="journal article" date="2023" name="Elife">
        <title>Identification of key yeast species and microbe-microbe interactions impacting larval growth of Drosophila in the wild.</title>
        <authorList>
            <person name="Mure A."/>
            <person name="Sugiura Y."/>
            <person name="Maeda R."/>
            <person name="Honda K."/>
            <person name="Sakurai N."/>
            <person name="Takahashi Y."/>
            <person name="Watada M."/>
            <person name="Katoh T."/>
            <person name="Gotoh A."/>
            <person name="Gotoh Y."/>
            <person name="Taniguchi I."/>
            <person name="Nakamura K."/>
            <person name="Hayashi T."/>
            <person name="Katayama T."/>
            <person name="Uemura T."/>
            <person name="Hattori Y."/>
        </authorList>
    </citation>
    <scope>NUCLEOTIDE SEQUENCE [LARGE SCALE GENOMIC DNA]</scope>
    <source>
        <strain evidence="14 15">PK-24</strain>
    </source>
</reference>
<protein>
    <recommendedName>
        <fullName evidence="3 12">Mitochondrial escape protein 2</fullName>
    </recommendedName>
</protein>
<dbReference type="InterPro" id="IPR012677">
    <property type="entry name" value="Nucleotide-bd_a/b_plait_sf"/>
</dbReference>
<dbReference type="Gene3D" id="3.40.50.300">
    <property type="entry name" value="P-loop containing nucleotide triphosphate hydrolases"/>
    <property type="match status" value="1"/>
</dbReference>
<evidence type="ECO:0000256" key="3">
    <source>
        <dbReference type="ARBA" id="ARBA00020222"/>
    </source>
</evidence>
<evidence type="ECO:0000256" key="4">
    <source>
        <dbReference type="ARBA" id="ARBA00022692"/>
    </source>
</evidence>
<keyword evidence="15" id="KW-1185">Reference proteome</keyword>
<keyword evidence="7" id="KW-1133">Transmembrane helix</keyword>
<dbReference type="PANTHER" id="PTHR32198">
    <property type="entry name" value="MITOCHONDRIAL ESCAPE PROTEIN 2"/>
    <property type="match status" value="1"/>
</dbReference>
<dbReference type="Pfam" id="PF10443">
    <property type="entry name" value="RNA12"/>
    <property type="match status" value="1"/>
</dbReference>
<sequence>MFSTLRTIRLITPKCYHPSKSIHQQLRFATSYSGRSPVNETTIIQNTNFGDQANINETGFILKQKNKTTLYIDHICPPKSSKWDYKQFIAPLIYPTTVEGITKYVEDLTSSYQNVEIIPVPRDGGAFVTFQMPAATTAKLYNKSLIYNLNEKLSKKHRFLLRLGIFPVNGVPWVEDMGRYASHTLKVKFEGEELSQESLYAMFRRYGKISDISIPKPGDMERVALVTFWTSRSAICARHCLTGADIGGTIVHIHYKKRVNDHWLPSLLRDHPRIAIPLLLAFAAGIAVLIFDPIRSWFIQEKIKGELDWSKHFMFKEIWKGWITTRNKVKGLLNYQEKDDVDWELWGEIDDLMEERKNKAKDVKIWLEENVNSMIVVQGPAGSGKRNLVSNLILEDRDNVLYIDCENIIKSRKDYQLIQNFAHEIGYFPVFSFLSSISSFVDLFVKSLTGQNAGLTETKEGQIQSMLTLSLGAIRDLSLTNYHHLLSSSEDFYMKEEDFLQQNPECKPVIVIDRYQASRKKNQNNAFIYKSLAEWAANLVQLNIAHVIFITDDIGSIQELITALPTSPLKRVVLSDASPNAANVFVNHALAKFPEFQNEKIQEELSTYTPLLGGRMRDLQMFVRRMKSGDSPKEAYDGLTQQAVEQLSQVFLTTKKDYGFNISHAWQIIKLLSIKPEINYEDVFLLPMFKAQSYQILQSMENAELVRLIRVDGVVTKIVPAKPVFESAFKMMVNDPVIYRAVEKECLLGKIEFETNRIRKFIEELNKFKEVPEPKLFKERLQYLSGKIEGGSKVIAECEKEMLKLKDHK</sequence>
<evidence type="ECO:0000256" key="12">
    <source>
        <dbReference type="RuleBase" id="RU367108"/>
    </source>
</evidence>
<evidence type="ECO:0000256" key="10">
    <source>
        <dbReference type="ARBA" id="ARBA00025276"/>
    </source>
</evidence>
<dbReference type="SUPFAM" id="SSF52540">
    <property type="entry name" value="P-loop containing nucleoside triphosphate hydrolases"/>
    <property type="match status" value="1"/>
</dbReference>
<dbReference type="InterPro" id="IPR039627">
    <property type="entry name" value="Yme2_C"/>
</dbReference>
<comment type="subcellular location">
    <subcellularLocation>
        <location evidence="1 12">Mitochondrion inner membrane</location>
        <topology evidence="1 12">Single-pass membrane protein</topology>
    </subcellularLocation>
</comment>